<dbReference type="RefSeq" id="WP_150336684.1">
    <property type="nucleotide sequence ID" value="NZ_JAERIX010000037.1"/>
</dbReference>
<evidence type="ECO:0000313" key="2">
    <source>
        <dbReference type="EMBL" id="KAA8711230.1"/>
    </source>
</evidence>
<dbReference type="InterPro" id="IPR049458">
    <property type="entry name" value="EpsG-like"/>
</dbReference>
<feature type="transmembrane region" description="Helical" evidence="1">
    <location>
        <begin position="267"/>
        <end position="284"/>
    </location>
</feature>
<name>A0A5M9QS50_9HELI</name>
<accession>A0A5M9QS50</accession>
<comment type="caution">
    <text evidence="2">The sequence shown here is derived from an EMBL/GenBank/DDBJ whole genome shotgun (WGS) entry which is preliminary data.</text>
</comment>
<keyword evidence="1" id="KW-0472">Membrane</keyword>
<organism evidence="2 3">
    <name type="scientific">Helicobacter canis</name>
    <dbReference type="NCBI Taxonomy" id="29419"/>
    <lineage>
        <taxon>Bacteria</taxon>
        <taxon>Pseudomonadati</taxon>
        <taxon>Campylobacterota</taxon>
        <taxon>Epsilonproteobacteria</taxon>
        <taxon>Campylobacterales</taxon>
        <taxon>Helicobacteraceae</taxon>
        <taxon>Helicobacter</taxon>
    </lineage>
</organism>
<keyword evidence="1" id="KW-1133">Transmembrane helix</keyword>
<dbReference type="Proteomes" id="UP000323707">
    <property type="component" value="Unassembled WGS sequence"/>
</dbReference>
<feature type="transmembrane region" description="Helical" evidence="1">
    <location>
        <begin position="233"/>
        <end position="260"/>
    </location>
</feature>
<protein>
    <submittedName>
        <fullName evidence="2">Uncharacterized protein</fullName>
    </submittedName>
</protein>
<feature type="transmembrane region" description="Helical" evidence="1">
    <location>
        <begin position="320"/>
        <end position="342"/>
    </location>
</feature>
<feature type="transmembrane region" description="Helical" evidence="1">
    <location>
        <begin position="383"/>
        <end position="405"/>
    </location>
</feature>
<sequence length="446" mass="51321">MRIPNDLNALLNQLCKCWGGGDTTHAKRVAACPSNHISLHHHPFSPYFSAIYLLPVVLLPFSPFYAYMVGVFIMICFSAYIPKSFRILLGLTLCLSIAIIFSSRLYFNLAPDSDDDFSRYYQNYLDVYDNLPQAMTQWGGGYEIGLPVFYKLLAIFLPKLPPQYVLFYTALFATLLMYIWLEKYGSKFVKNYQKSALIAFSLCIIVFLSTLGLTRQALASIFLLYVFFVKSPYLKLVFFLIATSFHLSSIPIVLACYVLYYFPRFSLVVFMGFFSAFLISSALINSHLVDGANLLNGIFPNRVTSYILYYVSANGYNPYYLIYTNIMKNIIMCCIVFSLFVINANDKLVKRFRILILVAFAIYITNIIPGRVVMLIGDTLFCFIIFVVFRHFFSLTLLFFFPYFLKLMYGLLTSGDHPETRALELFFSFPESSLYPFYYFFQGALL</sequence>
<feature type="transmembrane region" description="Helical" evidence="1">
    <location>
        <begin position="202"/>
        <end position="227"/>
    </location>
</feature>
<dbReference type="AlphaFoldDB" id="A0A5M9QS50"/>
<feature type="transmembrane region" description="Helical" evidence="1">
    <location>
        <begin position="88"/>
        <end position="107"/>
    </location>
</feature>
<feature type="transmembrane region" description="Helical" evidence="1">
    <location>
        <begin position="164"/>
        <end position="181"/>
    </location>
</feature>
<reference evidence="2 3" key="1">
    <citation type="submission" date="2019-09" db="EMBL/GenBank/DDBJ databases">
        <title>Draft genome sequence of various Type strains from the CCUG.</title>
        <authorList>
            <person name="Pineiro-Iglesias B."/>
            <person name="Tunovic T."/>
            <person name="Unosson C."/>
            <person name="Inganas E."/>
            <person name="Ohlen M."/>
            <person name="Cardew S."/>
            <person name="Jensie-Markopoulos S."/>
            <person name="Salva-Serra F."/>
            <person name="Jaen-Luchoro D."/>
            <person name="Karlsson R."/>
            <person name="Svensson-Stadler L."/>
            <person name="Chun J."/>
            <person name="Moore E."/>
        </authorList>
    </citation>
    <scope>NUCLEOTIDE SEQUENCE [LARGE SCALE GENOMIC DNA]</scope>
    <source>
        <strain evidence="2 3">CCUG 32756T</strain>
    </source>
</reference>
<keyword evidence="1" id="KW-0812">Transmembrane</keyword>
<evidence type="ECO:0000256" key="1">
    <source>
        <dbReference type="SAM" id="Phobius"/>
    </source>
</evidence>
<dbReference type="Pfam" id="PF14897">
    <property type="entry name" value="EpsG"/>
    <property type="match status" value="1"/>
</dbReference>
<gene>
    <name evidence="2" type="ORF">F4V45_01130</name>
</gene>
<evidence type="ECO:0000313" key="3">
    <source>
        <dbReference type="Proteomes" id="UP000323707"/>
    </source>
</evidence>
<proteinExistence type="predicted"/>
<feature type="transmembrane region" description="Helical" evidence="1">
    <location>
        <begin position="354"/>
        <end position="377"/>
    </location>
</feature>
<dbReference type="EMBL" id="VXKE01000003">
    <property type="protein sequence ID" value="KAA8711230.1"/>
    <property type="molecule type" value="Genomic_DNA"/>
</dbReference>